<evidence type="ECO:0000256" key="1">
    <source>
        <dbReference type="ARBA" id="ARBA00004613"/>
    </source>
</evidence>
<dbReference type="GO" id="GO:0005576">
    <property type="term" value="C:extracellular region"/>
    <property type="evidence" value="ECO:0007669"/>
    <property type="project" value="UniProtKB-SubCell"/>
</dbReference>
<dbReference type="InterPro" id="IPR029277">
    <property type="entry name" value="SVWC_dom"/>
</dbReference>
<dbReference type="OrthoDB" id="6761907at2759"/>
<accession>A0A6J1QHP8</accession>
<evidence type="ECO:0000313" key="6">
    <source>
        <dbReference type="RefSeq" id="XP_024881353.1"/>
    </source>
</evidence>
<comment type="subcellular location">
    <subcellularLocation>
        <location evidence="1">Secreted</location>
    </subcellularLocation>
</comment>
<dbReference type="GeneID" id="112460756"/>
<dbReference type="Pfam" id="PF15430">
    <property type="entry name" value="SVWC"/>
    <property type="match status" value="1"/>
</dbReference>
<evidence type="ECO:0000256" key="2">
    <source>
        <dbReference type="ARBA" id="ARBA00022525"/>
    </source>
</evidence>
<dbReference type="RefSeq" id="XP_024881353.1">
    <property type="nucleotide sequence ID" value="XM_025025585.1"/>
</dbReference>
<evidence type="ECO:0000313" key="5">
    <source>
        <dbReference type="Proteomes" id="UP000504618"/>
    </source>
</evidence>
<name>A0A6J1QHP8_9HYME</name>
<evidence type="ECO:0000256" key="3">
    <source>
        <dbReference type="SAM" id="SignalP"/>
    </source>
</evidence>
<organism evidence="5 6">
    <name type="scientific">Temnothorax curvispinosus</name>
    <dbReference type="NCBI Taxonomy" id="300111"/>
    <lineage>
        <taxon>Eukaryota</taxon>
        <taxon>Metazoa</taxon>
        <taxon>Ecdysozoa</taxon>
        <taxon>Arthropoda</taxon>
        <taxon>Hexapoda</taxon>
        <taxon>Insecta</taxon>
        <taxon>Pterygota</taxon>
        <taxon>Neoptera</taxon>
        <taxon>Endopterygota</taxon>
        <taxon>Hymenoptera</taxon>
        <taxon>Apocrita</taxon>
        <taxon>Aculeata</taxon>
        <taxon>Formicoidea</taxon>
        <taxon>Formicidae</taxon>
        <taxon>Myrmicinae</taxon>
        <taxon>Temnothorax</taxon>
    </lineage>
</organism>
<feature type="chain" id="PRO_5027012879" evidence="3">
    <location>
        <begin position="21"/>
        <end position="113"/>
    </location>
</feature>
<gene>
    <name evidence="6" type="primary">LOC112460756</name>
</gene>
<sequence length="113" mass="12126">MKSYICAILLLICGGMGYSATQVRGGCLFGKQVVSVGKHTAAPCMELICDTYGQVTMAPCPSMACNPGQEATGMMPERPGKPFPDCCAQPICKGRHYPEVADLPYFLPQMESE</sequence>
<dbReference type="SMART" id="SM01318">
    <property type="entry name" value="SVWC"/>
    <property type="match status" value="1"/>
</dbReference>
<feature type="signal peptide" evidence="3">
    <location>
        <begin position="1"/>
        <end position="20"/>
    </location>
</feature>
<protein>
    <submittedName>
        <fullName evidence="6">Uncharacterized protein LOC112460756</fullName>
    </submittedName>
</protein>
<keyword evidence="2" id="KW-0964">Secreted</keyword>
<keyword evidence="3" id="KW-0732">Signal</keyword>
<dbReference type="AlphaFoldDB" id="A0A6J1QHP8"/>
<feature type="domain" description="Single" evidence="4">
    <location>
        <begin position="27"/>
        <end position="92"/>
    </location>
</feature>
<keyword evidence="5" id="KW-1185">Reference proteome</keyword>
<reference evidence="6" key="1">
    <citation type="submission" date="2025-08" db="UniProtKB">
        <authorList>
            <consortium name="RefSeq"/>
        </authorList>
    </citation>
    <scope>IDENTIFICATION</scope>
    <source>
        <tissue evidence="6">Whole body</tissue>
    </source>
</reference>
<proteinExistence type="predicted"/>
<dbReference type="Proteomes" id="UP000504618">
    <property type="component" value="Unplaced"/>
</dbReference>
<evidence type="ECO:0000259" key="4">
    <source>
        <dbReference type="SMART" id="SM01318"/>
    </source>
</evidence>